<evidence type="ECO:0008006" key="3">
    <source>
        <dbReference type="Google" id="ProtNLM"/>
    </source>
</evidence>
<reference evidence="1 2" key="1">
    <citation type="submission" date="2018-06" db="EMBL/GenBank/DDBJ databases">
        <title>Comparative genomics reveals the genomic features of Rhizophagus irregularis, R. cerebriforme, R. diaphanum and Gigaspora rosea, and their symbiotic lifestyle signature.</title>
        <authorList>
            <person name="Morin E."/>
            <person name="San Clemente H."/>
            <person name="Chen E.C.H."/>
            <person name="De La Providencia I."/>
            <person name="Hainaut M."/>
            <person name="Kuo A."/>
            <person name="Kohler A."/>
            <person name="Murat C."/>
            <person name="Tang N."/>
            <person name="Roy S."/>
            <person name="Loubradou J."/>
            <person name="Henrissat B."/>
            <person name="Grigoriev I.V."/>
            <person name="Corradi N."/>
            <person name="Roux C."/>
            <person name="Martin F.M."/>
        </authorList>
    </citation>
    <scope>NUCLEOTIDE SEQUENCE [LARGE SCALE GENOMIC DNA]</scope>
    <source>
        <strain evidence="1 2">DAOM 227022</strain>
    </source>
</reference>
<sequence length="177" mass="20459">MENVTYDKFEKKCERATASKFWEYRDGNVIIIELPRGDHEIAHREFSRQFIRQDSQDTVRDVGSKTCYSAGRKGPKGSSKQAKVSLVPKGLPNPAEYPSDPEGNPWPTIICEIANIQSLKSIIQKTTQFWLAPNRVEDIIIFKLWSSKSERNRDRNPLRRLTVQYCLCFTLFISFAQ</sequence>
<comment type="caution">
    <text evidence="1">The sequence shown here is derived from an EMBL/GenBank/DDBJ whole genome shotgun (WGS) entry which is preliminary data.</text>
</comment>
<dbReference type="EMBL" id="QKYT01000854">
    <property type="protein sequence ID" value="RIA81053.1"/>
    <property type="molecule type" value="Genomic_DNA"/>
</dbReference>
<evidence type="ECO:0000313" key="1">
    <source>
        <dbReference type="EMBL" id="RIA81053.1"/>
    </source>
</evidence>
<proteinExistence type="predicted"/>
<evidence type="ECO:0000313" key="2">
    <source>
        <dbReference type="Proteomes" id="UP000265703"/>
    </source>
</evidence>
<keyword evidence="2" id="KW-1185">Reference proteome</keyword>
<gene>
    <name evidence="1" type="ORF">C1645_791329</name>
</gene>
<dbReference type="Proteomes" id="UP000265703">
    <property type="component" value="Unassembled WGS sequence"/>
</dbReference>
<dbReference type="OrthoDB" id="76567at2759"/>
<dbReference type="AlphaFoldDB" id="A0A397S3R2"/>
<name>A0A397S3R2_9GLOM</name>
<dbReference type="STRING" id="658196.A0A397S3R2"/>
<accession>A0A397S3R2</accession>
<organism evidence="1 2">
    <name type="scientific">Glomus cerebriforme</name>
    <dbReference type="NCBI Taxonomy" id="658196"/>
    <lineage>
        <taxon>Eukaryota</taxon>
        <taxon>Fungi</taxon>
        <taxon>Fungi incertae sedis</taxon>
        <taxon>Mucoromycota</taxon>
        <taxon>Glomeromycotina</taxon>
        <taxon>Glomeromycetes</taxon>
        <taxon>Glomerales</taxon>
        <taxon>Glomeraceae</taxon>
        <taxon>Glomus</taxon>
    </lineage>
</organism>
<protein>
    <recommendedName>
        <fullName evidence="3">Restriction endonuclease domain-containing protein</fullName>
    </recommendedName>
</protein>